<dbReference type="AlphaFoldDB" id="A0AAD6UQY2"/>
<feature type="transmembrane region" description="Helical" evidence="1">
    <location>
        <begin position="210"/>
        <end position="230"/>
    </location>
</feature>
<feature type="domain" description="DUF6534" evidence="2">
    <location>
        <begin position="174"/>
        <end position="262"/>
    </location>
</feature>
<keyword evidence="1" id="KW-1133">Transmembrane helix</keyword>
<evidence type="ECO:0000313" key="4">
    <source>
        <dbReference type="Proteomes" id="UP001219525"/>
    </source>
</evidence>
<feature type="transmembrane region" description="Helical" evidence="1">
    <location>
        <begin position="128"/>
        <end position="151"/>
    </location>
</feature>
<dbReference type="EMBL" id="JARJCW010000115">
    <property type="protein sequence ID" value="KAJ7192807.1"/>
    <property type="molecule type" value="Genomic_DNA"/>
</dbReference>
<dbReference type="PANTHER" id="PTHR40465:SF1">
    <property type="entry name" value="DUF6534 DOMAIN-CONTAINING PROTEIN"/>
    <property type="match status" value="1"/>
</dbReference>
<dbReference type="InterPro" id="IPR045339">
    <property type="entry name" value="DUF6534"/>
</dbReference>
<gene>
    <name evidence="3" type="ORF">GGX14DRAFT_577802</name>
</gene>
<protein>
    <recommendedName>
        <fullName evidence="2">DUF6534 domain-containing protein</fullName>
    </recommendedName>
</protein>
<keyword evidence="1" id="KW-0812">Transmembrane</keyword>
<proteinExistence type="predicted"/>
<keyword evidence="1" id="KW-0472">Membrane</keyword>
<reference evidence="3" key="1">
    <citation type="submission" date="2023-03" db="EMBL/GenBank/DDBJ databases">
        <title>Massive genome expansion in bonnet fungi (Mycena s.s.) driven by repeated elements and novel gene families across ecological guilds.</title>
        <authorList>
            <consortium name="Lawrence Berkeley National Laboratory"/>
            <person name="Harder C.B."/>
            <person name="Miyauchi S."/>
            <person name="Viragh M."/>
            <person name="Kuo A."/>
            <person name="Thoen E."/>
            <person name="Andreopoulos B."/>
            <person name="Lu D."/>
            <person name="Skrede I."/>
            <person name="Drula E."/>
            <person name="Henrissat B."/>
            <person name="Morin E."/>
            <person name="Kohler A."/>
            <person name="Barry K."/>
            <person name="LaButti K."/>
            <person name="Morin E."/>
            <person name="Salamov A."/>
            <person name="Lipzen A."/>
            <person name="Mereny Z."/>
            <person name="Hegedus B."/>
            <person name="Baldrian P."/>
            <person name="Stursova M."/>
            <person name="Weitz H."/>
            <person name="Taylor A."/>
            <person name="Grigoriev I.V."/>
            <person name="Nagy L.G."/>
            <person name="Martin F."/>
            <person name="Kauserud H."/>
        </authorList>
    </citation>
    <scope>NUCLEOTIDE SEQUENCE</scope>
    <source>
        <strain evidence="3">9144</strain>
    </source>
</reference>
<feature type="transmembrane region" description="Helical" evidence="1">
    <location>
        <begin position="27"/>
        <end position="48"/>
    </location>
</feature>
<feature type="transmembrane region" description="Helical" evidence="1">
    <location>
        <begin position="99"/>
        <end position="121"/>
    </location>
</feature>
<feature type="transmembrane region" description="Helical" evidence="1">
    <location>
        <begin position="163"/>
        <end position="189"/>
    </location>
</feature>
<organism evidence="3 4">
    <name type="scientific">Mycena pura</name>
    <dbReference type="NCBI Taxonomy" id="153505"/>
    <lineage>
        <taxon>Eukaryota</taxon>
        <taxon>Fungi</taxon>
        <taxon>Dikarya</taxon>
        <taxon>Basidiomycota</taxon>
        <taxon>Agaricomycotina</taxon>
        <taxon>Agaricomycetes</taxon>
        <taxon>Agaricomycetidae</taxon>
        <taxon>Agaricales</taxon>
        <taxon>Marasmiineae</taxon>
        <taxon>Mycenaceae</taxon>
        <taxon>Mycena</taxon>
    </lineage>
</organism>
<accession>A0AAD6UQY2</accession>
<name>A0AAD6UQY2_9AGAR</name>
<feature type="transmembrane region" description="Helical" evidence="1">
    <location>
        <begin position="57"/>
        <end position="79"/>
    </location>
</feature>
<evidence type="ECO:0000313" key="3">
    <source>
        <dbReference type="EMBL" id="KAJ7192807.1"/>
    </source>
</evidence>
<dbReference type="Proteomes" id="UP001219525">
    <property type="component" value="Unassembled WGS sequence"/>
</dbReference>
<keyword evidence="4" id="KW-1185">Reference proteome</keyword>
<evidence type="ECO:0000259" key="2">
    <source>
        <dbReference type="Pfam" id="PF20152"/>
    </source>
</evidence>
<comment type="caution">
    <text evidence="3">The sequence shown here is derived from an EMBL/GenBank/DDBJ whole genome shotgun (WGS) entry which is preliminary data.</text>
</comment>
<feature type="transmembrane region" description="Helical" evidence="1">
    <location>
        <begin position="236"/>
        <end position="257"/>
    </location>
</feature>
<evidence type="ECO:0000256" key="1">
    <source>
        <dbReference type="SAM" id="Phobius"/>
    </source>
</evidence>
<dbReference type="Pfam" id="PF20152">
    <property type="entry name" value="DUF6534"/>
    <property type="match status" value="1"/>
</dbReference>
<sequence>MASPDSAAAAAAAAALAQMNQLGGPILIGSLLSSIFYGVTLLQTYLYYDKYGSEDSWLYLGFVGFLTALDSFAVILNINSMWFFFISNYGNPLIFLIPAWTYLIPIAVSVLIGSMVQWFYAYLGRRRVLAPGLIAILATVSLVTMTAYVALAMMHGLSIIPKITWLSTTSLACSLAADILIAATMILYFSKGAQKGFRRTDHILRKLMVYTINTGMVTTICNIITLILGLQFPTTFLNTLTFFLLSKCYMNSMLAFLNARESLRAHAGTVHSFNLHNLPHSTSAGDNEATTKGPARY</sequence>
<dbReference type="PANTHER" id="PTHR40465">
    <property type="entry name" value="CHROMOSOME 1, WHOLE GENOME SHOTGUN SEQUENCE"/>
    <property type="match status" value="1"/>
</dbReference>